<dbReference type="AlphaFoldDB" id="A0AAV0DYK6"/>
<dbReference type="EMBL" id="CAMAPF010000201">
    <property type="protein sequence ID" value="CAH9112787.1"/>
    <property type="molecule type" value="Genomic_DNA"/>
</dbReference>
<sequence>MNSQEELNPAQAFAGQVRPRAPPPHDGDQPQQPQQGGQQQFPGGQQPLAGGEATRGKGYRGSRGGRGQRGRGGRGQRGRGGRGQRGRGHGYPPQFGYDYPPSGYFPGGAPHAGILGPPGSAGMSVQSNFYTYALSTFSTNHGYAGSSSAEGNSVPHPIICQICYAPGHPASMCPSRFIQPAAPALAAQAPDASEMVWYPDSGASAHMTPHSGFNNGGGTSSSSQ</sequence>
<proteinExistence type="predicted"/>
<feature type="compositionally biased region" description="Low complexity" evidence="1">
    <location>
        <begin position="29"/>
        <end position="51"/>
    </location>
</feature>
<gene>
    <name evidence="2" type="ORF">CEPIT_LOCUS20057</name>
</gene>
<name>A0AAV0DYK6_9ASTE</name>
<comment type="caution">
    <text evidence="2">The sequence shown here is derived from an EMBL/GenBank/DDBJ whole genome shotgun (WGS) entry which is preliminary data.</text>
</comment>
<keyword evidence="3" id="KW-1185">Reference proteome</keyword>
<evidence type="ECO:0000313" key="3">
    <source>
        <dbReference type="Proteomes" id="UP001152523"/>
    </source>
</evidence>
<evidence type="ECO:0000256" key="1">
    <source>
        <dbReference type="SAM" id="MobiDB-lite"/>
    </source>
</evidence>
<evidence type="ECO:0000313" key="2">
    <source>
        <dbReference type="EMBL" id="CAH9112787.1"/>
    </source>
</evidence>
<dbReference type="Proteomes" id="UP001152523">
    <property type="component" value="Unassembled WGS sequence"/>
</dbReference>
<organism evidence="2 3">
    <name type="scientific">Cuscuta epithymum</name>
    <dbReference type="NCBI Taxonomy" id="186058"/>
    <lineage>
        <taxon>Eukaryota</taxon>
        <taxon>Viridiplantae</taxon>
        <taxon>Streptophyta</taxon>
        <taxon>Embryophyta</taxon>
        <taxon>Tracheophyta</taxon>
        <taxon>Spermatophyta</taxon>
        <taxon>Magnoliopsida</taxon>
        <taxon>eudicotyledons</taxon>
        <taxon>Gunneridae</taxon>
        <taxon>Pentapetalae</taxon>
        <taxon>asterids</taxon>
        <taxon>lamiids</taxon>
        <taxon>Solanales</taxon>
        <taxon>Convolvulaceae</taxon>
        <taxon>Cuscuteae</taxon>
        <taxon>Cuscuta</taxon>
        <taxon>Cuscuta subgen. Cuscuta</taxon>
    </lineage>
</organism>
<feature type="compositionally biased region" description="Basic residues" evidence="1">
    <location>
        <begin position="66"/>
        <end position="88"/>
    </location>
</feature>
<reference evidence="2" key="1">
    <citation type="submission" date="2022-07" db="EMBL/GenBank/DDBJ databases">
        <authorList>
            <person name="Macas J."/>
            <person name="Novak P."/>
            <person name="Neumann P."/>
        </authorList>
    </citation>
    <scope>NUCLEOTIDE SEQUENCE</scope>
</reference>
<protein>
    <submittedName>
        <fullName evidence="2">Uncharacterized protein</fullName>
    </submittedName>
</protein>
<feature type="region of interest" description="Disordered" evidence="1">
    <location>
        <begin position="1"/>
        <end position="95"/>
    </location>
</feature>
<accession>A0AAV0DYK6</accession>